<dbReference type="EMBL" id="JBJUIK010000010">
    <property type="protein sequence ID" value="KAL3516218.1"/>
    <property type="molecule type" value="Genomic_DNA"/>
</dbReference>
<dbReference type="Proteomes" id="UP001630127">
    <property type="component" value="Unassembled WGS sequence"/>
</dbReference>
<feature type="region of interest" description="Disordered" evidence="1">
    <location>
        <begin position="94"/>
        <end position="114"/>
    </location>
</feature>
<feature type="compositionally biased region" description="Basic and acidic residues" evidence="1">
    <location>
        <begin position="39"/>
        <end position="70"/>
    </location>
</feature>
<evidence type="ECO:0000313" key="3">
    <source>
        <dbReference type="Proteomes" id="UP001630127"/>
    </source>
</evidence>
<name>A0ABD2ZAT6_9GENT</name>
<reference evidence="2 3" key="1">
    <citation type="submission" date="2024-11" db="EMBL/GenBank/DDBJ databases">
        <title>A near-complete genome assembly of Cinchona calisaya.</title>
        <authorList>
            <person name="Lian D.C."/>
            <person name="Zhao X.W."/>
            <person name="Wei L."/>
        </authorList>
    </citation>
    <scope>NUCLEOTIDE SEQUENCE [LARGE SCALE GENOMIC DNA]</scope>
    <source>
        <tissue evidence="2">Nenye</tissue>
    </source>
</reference>
<accession>A0ABD2ZAT6</accession>
<organism evidence="2 3">
    <name type="scientific">Cinchona calisaya</name>
    <dbReference type="NCBI Taxonomy" id="153742"/>
    <lineage>
        <taxon>Eukaryota</taxon>
        <taxon>Viridiplantae</taxon>
        <taxon>Streptophyta</taxon>
        <taxon>Embryophyta</taxon>
        <taxon>Tracheophyta</taxon>
        <taxon>Spermatophyta</taxon>
        <taxon>Magnoliopsida</taxon>
        <taxon>eudicotyledons</taxon>
        <taxon>Gunneridae</taxon>
        <taxon>Pentapetalae</taxon>
        <taxon>asterids</taxon>
        <taxon>lamiids</taxon>
        <taxon>Gentianales</taxon>
        <taxon>Rubiaceae</taxon>
        <taxon>Cinchonoideae</taxon>
        <taxon>Cinchoneae</taxon>
        <taxon>Cinchona</taxon>
    </lineage>
</organism>
<feature type="compositionally biased region" description="Basic and acidic residues" evidence="1">
    <location>
        <begin position="94"/>
        <end position="107"/>
    </location>
</feature>
<keyword evidence="3" id="KW-1185">Reference proteome</keyword>
<proteinExistence type="predicted"/>
<protein>
    <submittedName>
        <fullName evidence="2">Uncharacterized protein</fullName>
    </submittedName>
</protein>
<evidence type="ECO:0000256" key="1">
    <source>
        <dbReference type="SAM" id="MobiDB-lite"/>
    </source>
</evidence>
<comment type="caution">
    <text evidence="2">The sequence shown here is derived from an EMBL/GenBank/DDBJ whole genome shotgun (WGS) entry which is preliminary data.</text>
</comment>
<evidence type="ECO:0000313" key="2">
    <source>
        <dbReference type="EMBL" id="KAL3516218.1"/>
    </source>
</evidence>
<dbReference type="AlphaFoldDB" id="A0ABD2ZAT6"/>
<gene>
    <name evidence="2" type="ORF">ACH5RR_023120</name>
</gene>
<sequence>MLVRHGEKNYKKDKIIIQKQNQYGAWLKVVGSKIGSNARSKDGLLGKTTEKKNEHDQLGGEPLEHTNPEKGRDDEIQVLRELFRLVSDLQAHKEGREPIENTERGLLEQENSQQNRWRLEGASLERSSMRNDEVVINRERGKKKVAVENNILRLQSVDLVSGRVGKLVVHKMEGDGTDLIGGYSNMEIDVAVVQGNKYTGRKPENRKGKGRLLPKTIGNHFRM</sequence>
<feature type="region of interest" description="Disordered" evidence="1">
    <location>
        <begin position="38"/>
        <end position="70"/>
    </location>
</feature>